<accession>A0A102IUD9</accession>
<name>A0A102IUD9_9BURK</name>
<evidence type="ECO:0000313" key="7">
    <source>
        <dbReference type="EMBL" id="KUZ85120.1"/>
    </source>
</evidence>
<dbReference type="GO" id="GO:0046677">
    <property type="term" value="P:response to antibiotic"/>
    <property type="evidence" value="ECO:0007669"/>
    <property type="project" value="TreeGrafter"/>
</dbReference>
<dbReference type="NCBIfam" id="TIGR01730">
    <property type="entry name" value="RND_mfp"/>
    <property type="match status" value="1"/>
</dbReference>
<evidence type="ECO:0000259" key="3">
    <source>
        <dbReference type="Pfam" id="PF25876"/>
    </source>
</evidence>
<feature type="domain" description="Multidrug resistance protein MdtA-like C-terminal permuted SH3" evidence="6">
    <location>
        <begin position="306"/>
        <end position="366"/>
    </location>
</feature>
<dbReference type="PANTHER" id="PTHR30158:SF10">
    <property type="entry name" value="CATION EFFLUX PUMP"/>
    <property type="match status" value="1"/>
</dbReference>
<evidence type="ECO:0000256" key="1">
    <source>
        <dbReference type="ARBA" id="ARBA00004196"/>
    </source>
</evidence>
<dbReference type="Pfam" id="PF25917">
    <property type="entry name" value="BSH_RND"/>
    <property type="match status" value="1"/>
</dbReference>
<dbReference type="Gene3D" id="2.40.420.20">
    <property type="match status" value="1"/>
</dbReference>
<dbReference type="InterPro" id="IPR058627">
    <property type="entry name" value="MdtA-like_C"/>
</dbReference>
<dbReference type="InterPro" id="IPR058624">
    <property type="entry name" value="MdtA-like_HH"/>
</dbReference>
<dbReference type="GO" id="GO:0005886">
    <property type="term" value="C:plasma membrane"/>
    <property type="evidence" value="ECO:0007669"/>
    <property type="project" value="TreeGrafter"/>
</dbReference>
<evidence type="ECO:0000256" key="2">
    <source>
        <dbReference type="ARBA" id="ARBA00009477"/>
    </source>
</evidence>
<protein>
    <submittedName>
        <fullName evidence="7">Hemolysin secretion protein D</fullName>
    </submittedName>
</protein>
<dbReference type="SUPFAM" id="SSF111369">
    <property type="entry name" value="HlyD-like secretion proteins"/>
    <property type="match status" value="1"/>
</dbReference>
<reference evidence="7 8" key="1">
    <citation type="submission" date="2015-11" db="EMBL/GenBank/DDBJ databases">
        <title>Expanding the genomic diversity of Burkholderia species for the development of highly accurate diagnostics.</title>
        <authorList>
            <person name="Sahl J."/>
            <person name="Keim P."/>
            <person name="Wagner D."/>
        </authorList>
    </citation>
    <scope>NUCLEOTIDE SEQUENCE [LARGE SCALE GENOMIC DNA]</scope>
    <source>
        <strain evidence="7 8">RF32-BP4</strain>
    </source>
</reference>
<dbReference type="Pfam" id="PF25967">
    <property type="entry name" value="RND-MFP_C"/>
    <property type="match status" value="1"/>
</dbReference>
<dbReference type="Pfam" id="PF25876">
    <property type="entry name" value="HH_MFP_RND"/>
    <property type="match status" value="1"/>
</dbReference>
<comment type="caution">
    <text evidence="7">The sequence shown here is derived from an EMBL/GenBank/DDBJ whole genome shotgun (WGS) entry which is preliminary data.</text>
</comment>
<dbReference type="Gene3D" id="2.40.30.170">
    <property type="match status" value="1"/>
</dbReference>
<dbReference type="InterPro" id="IPR006143">
    <property type="entry name" value="RND_pump_MFP"/>
</dbReference>
<dbReference type="RefSeq" id="WP_059616152.1">
    <property type="nucleotide sequence ID" value="NZ_CP013370.1"/>
</dbReference>
<comment type="similarity">
    <text evidence="2">Belongs to the membrane fusion protein (MFP) (TC 8.A.1) family.</text>
</comment>
<dbReference type="Proteomes" id="UP000065521">
    <property type="component" value="Unassembled WGS sequence"/>
</dbReference>
<evidence type="ECO:0000259" key="5">
    <source>
        <dbReference type="Pfam" id="PF25944"/>
    </source>
</evidence>
<dbReference type="AlphaFoldDB" id="A0A102IUD9"/>
<sequence length="387" mass="41113">MPPKRKYPIAIAVLLIVTAAGAATAVLGRGGAITPVHAEAQPPAAEVDVAAAVEKHIVDWQSYSGRLEAIDKVEVRPLVSGTIVAVHFKDGALVRKGDPLFTIDPRPYAVEVDRAEARLASAQARRSFTDADLARARRLIVDNAIAKRDFDEKQNASREADADLKAAQAALEAAKLNLGYTRIVAPVGGRVSRAEMTVGNIVFPGASSPPLTTLVSLSPIYASFDVDEQTYLTYLSRNGKGAMPVMLGLADESGYSHPGSVSSIDNRIDSGSGTVRVRAIFNNPDGMLLPGLYARVKISGSEPHPAVLISDGAIGTDQEKKFVLVVDAQNRVQYREILPGHLQDGLRIVSRGLQPGERIVVNGLQRIRPGASVKPNLIPMAADSVSG</sequence>
<dbReference type="Pfam" id="PF25944">
    <property type="entry name" value="Beta-barrel_RND"/>
    <property type="match status" value="1"/>
</dbReference>
<evidence type="ECO:0000313" key="8">
    <source>
        <dbReference type="Proteomes" id="UP000065521"/>
    </source>
</evidence>
<dbReference type="FunFam" id="2.40.420.20:FF:000001">
    <property type="entry name" value="Efflux RND transporter periplasmic adaptor subunit"/>
    <property type="match status" value="1"/>
</dbReference>
<feature type="domain" description="Multidrug resistance protein MdtA-like barrel-sandwich hybrid" evidence="4">
    <location>
        <begin position="72"/>
        <end position="212"/>
    </location>
</feature>
<dbReference type="InterPro" id="IPR058625">
    <property type="entry name" value="MdtA-like_BSH"/>
</dbReference>
<evidence type="ECO:0000259" key="6">
    <source>
        <dbReference type="Pfam" id="PF25967"/>
    </source>
</evidence>
<dbReference type="GO" id="GO:0022857">
    <property type="term" value="F:transmembrane transporter activity"/>
    <property type="evidence" value="ECO:0007669"/>
    <property type="project" value="InterPro"/>
</dbReference>
<gene>
    <name evidence="7" type="ORF">WI38_25540</name>
</gene>
<evidence type="ECO:0000259" key="4">
    <source>
        <dbReference type="Pfam" id="PF25917"/>
    </source>
</evidence>
<dbReference type="InterPro" id="IPR058626">
    <property type="entry name" value="MdtA-like_b-barrel"/>
</dbReference>
<dbReference type="GO" id="GO:0030313">
    <property type="term" value="C:cell envelope"/>
    <property type="evidence" value="ECO:0007669"/>
    <property type="project" value="UniProtKB-SubCell"/>
</dbReference>
<proteinExistence type="inferred from homology"/>
<feature type="domain" description="Multidrug resistance protein MdtA-like beta-barrel" evidence="5">
    <location>
        <begin position="219"/>
        <end position="299"/>
    </location>
</feature>
<organism evidence="7 8">
    <name type="scientific">Burkholderia ubonensis</name>
    <dbReference type="NCBI Taxonomy" id="101571"/>
    <lineage>
        <taxon>Bacteria</taxon>
        <taxon>Pseudomonadati</taxon>
        <taxon>Pseudomonadota</taxon>
        <taxon>Betaproteobacteria</taxon>
        <taxon>Burkholderiales</taxon>
        <taxon>Burkholderiaceae</taxon>
        <taxon>Burkholderia</taxon>
        <taxon>Burkholderia cepacia complex</taxon>
    </lineage>
</organism>
<dbReference type="PANTHER" id="PTHR30158">
    <property type="entry name" value="ACRA/E-RELATED COMPONENT OF DRUG EFFLUX TRANSPORTER"/>
    <property type="match status" value="1"/>
</dbReference>
<dbReference type="Gene3D" id="1.10.287.470">
    <property type="entry name" value="Helix hairpin bin"/>
    <property type="match status" value="1"/>
</dbReference>
<feature type="domain" description="Multidrug resistance protein MdtA-like alpha-helical hairpin" evidence="3">
    <location>
        <begin position="113"/>
        <end position="181"/>
    </location>
</feature>
<dbReference type="Gene3D" id="2.40.50.100">
    <property type="match status" value="1"/>
</dbReference>
<comment type="subcellular location">
    <subcellularLocation>
        <location evidence="1">Cell envelope</location>
    </subcellularLocation>
</comment>
<dbReference type="EMBL" id="LOTN01000053">
    <property type="protein sequence ID" value="KUZ85120.1"/>
    <property type="molecule type" value="Genomic_DNA"/>
</dbReference>